<dbReference type="InterPro" id="IPR019740">
    <property type="entry name" value="Pyridox_Oxase_CS"/>
</dbReference>
<dbReference type="HAMAP" id="MF_01629">
    <property type="entry name" value="PdxH"/>
    <property type="match status" value="1"/>
</dbReference>
<dbReference type="NCBIfam" id="TIGR00558">
    <property type="entry name" value="pdxH"/>
    <property type="match status" value="1"/>
</dbReference>
<comment type="function">
    <text evidence="5">Catalyzes the oxidation of either pyridoxine 5'-phosphate (PNP) or pyridoxamine 5'-phosphate (PMP) into pyridoxal 5'-phosphate (PLP).</text>
</comment>
<keyword evidence="2 5" id="KW-0285">Flavoprotein</keyword>
<feature type="binding site" evidence="5 6">
    <location>
        <begin position="194"/>
        <end position="196"/>
    </location>
    <ligand>
        <name>substrate</name>
    </ligand>
</feature>
<protein>
    <recommendedName>
        <fullName evidence="5">Pyridoxine/pyridoxamine 5'-phosphate oxidase</fullName>
        <ecNumber evidence="5">1.4.3.5</ecNumber>
    </recommendedName>
    <alternativeName>
        <fullName evidence="5">PNP/PMP oxidase</fullName>
        <shortName evidence="5">PNPOx</shortName>
    </alternativeName>
    <alternativeName>
        <fullName evidence="5">Pyridoxal 5'-phosphate synthase</fullName>
    </alternativeName>
</protein>
<comment type="pathway">
    <text evidence="5">Cofactor metabolism; pyridoxal 5'-phosphate salvage; pyridoxal 5'-phosphate from pyridoxamine 5'-phosphate: step 1/1.</text>
</comment>
<evidence type="ECO:0000256" key="2">
    <source>
        <dbReference type="ARBA" id="ARBA00022630"/>
    </source>
</evidence>
<proteinExistence type="inferred from homology"/>
<evidence type="ECO:0000259" key="8">
    <source>
        <dbReference type="Pfam" id="PF01243"/>
    </source>
</evidence>
<dbReference type="PIRSF" id="PIRSF000190">
    <property type="entry name" value="Pyd_amn-ph_oxd"/>
    <property type="match status" value="1"/>
</dbReference>
<gene>
    <name evidence="5 10" type="primary">pdxH</name>
    <name evidence="10" type="ORF">NG895_19685</name>
</gene>
<evidence type="ECO:0000259" key="9">
    <source>
        <dbReference type="Pfam" id="PF10590"/>
    </source>
</evidence>
<evidence type="ECO:0000256" key="4">
    <source>
        <dbReference type="ARBA" id="ARBA00023002"/>
    </source>
</evidence>
<dbReference type="InterPro" id="IPR000659">
    <property type="entry name" value="Pyridox_Oxase"/>
</dbReference>
<comment type="caution">
    <text evidence="5">Lacks conserved residue(s) required for the propagation of feature annotation.</text>
</comment>
<comment type="pathway">
    <text evidence="5">Cofactor metabolism; pyridoxal 5'-phosphate salvage; pyridoxal 5'-phosphate from pyridoxine 5'-phosphate: step 1/1.</text>
</comment>
<feature type="binding site" evidence="5 7">
    <location>
        <position position="188"/>
    </location>
    <ligand>
        <name>FMN</name>
        <dbReference type="ChEBI" id="CHEBI:58210"/>
    </ligand>
</feature>
<comment type="cofactor">
    <cofactor evidence="5 7">
        <name>FMN</name>
        <dbReference type="ChEBI" id="CHEBI:58210"/>
    </cofactor>
    <text evidence="5 7">Binds 1 FMN per subunit.</text>
</comment>
<dbReference type="Proteomes" id="UP001155241">
    <property type="component" value="Unassembled WGS sequence"/>
</dbReference>
<evidence type="ECO:0000256" key="5">
    <source>
        <dbReference type="HAMAP-Rule" id="MF_01629"/>
    </source>
</evidence>
<evidence type="ECO:0000313" key="11">
    <source>
        <dbReference type="Proteomes" id="UP001155241"/>
    </source>
</evidence>
<feature type="binding site" evidence="5 7">
    <location>
        <begin position="63"/>
        <end position="68"/>
    </location>
    <ligand>
        <name>FMN</name>
        <dbReference type="ChEBI" id="CHEBI:58210"/>
    </ligand>
</feature>
<comment type="caution">
    <text evidence="10">The sequence shown here is derived from an EMBL/GenBank/DDBJ whole genome shotgun (WGS) entry which is preliminary data.</text>
</comment>
<feature type="binding site" evidence="6">
    <location>
        <begin position="7"/>
        <end position="10"/>
    </location>
    <ligand>
        <name>substrate</name>
    </ligand>
</feature>
<feature type="binding site" evidence="5 6">
    <location>
        <position position="126"/>
    </location>
    <ligand>
        <name>substrate</name>
    </ligand>
</feature>
<feature type="domain" description="Pyridoxine 5'-phosphate oxidase dimerisation C-terminal" evidence="9">
    <location>
        <begin position="175"/>
        <end position="215"/>
    </location>
</feature>
<evidence type="ECO:0000313" key="10">
    <source>
        <dbReference type="EMBL" id="MCO6046128.1"/>
    </source>
</evidence>
<name>A0A9X2FDC3_9BACT</name>
<keyword evidence="4 5" id="KW-0560">Oxidoreductase</keyword>
<feature type="binding site" evidence="5 6">
    <location>
        <position position="130"/>
    </location>
    <ligand>
        <name>substrate</name>
    </ligand>
</feature>
<feature type="binding site" evidence="5 6">
    <location>
        <position position="134"/>
    </location>
    <ligand>
        <name>substrate</name>
    </ligand>
</feature>
<feature type="binding site" evidence="5 7">
    <location>
        <position position="86"/>
    </location>
    <ligand>
        <name>FMN</name>
        <dbReference type="ChEBI" id="CHEBI:58210"/>
    </ligand>
</feature>
<dbReference type="RefSeq" id="WP_252854246.1">
    <property type="nucleotide sequence ID" value="NZ_JAMXLR010000065.1"/>
</dbReference>
<sequence>MQLGDLRSEYHQDGLLEENMAANPVDEFKGWLSLAIENALGDWYEPTAMTLATVDSSGRPAARIVLLKEVDGENRFVFFTSYASDKSAELATNPHATLAFYWGQLGRQVRIDGTVEKTDRETSAKYFATRPRSSQLGAVASDQSHVVAGREALEAAMAAAEAKYEGQEVPVPDDWGGYQLTPTRFEFWQGRMNRLHDRIVYQREGEGWKISRLGP</sequence>
<accession>A0A9X2FDC3</accession>
<dbReference type="EC" id="1.4.3.5" evidence="5"/>
<feature type="binding site" evidence="5 6">
    <location>
        <position position="68"/>
    </location>
    <ligand>
        <name>substrate</name>
    </ligand>
</feature>
<dbReference type="Pfam" id="PF10590">
    <property type="entry name" value="PNP_phzG_C"/>
    <property type="match status" value="1"/>
</dbReference>
<dbReference type="Gene3D" id="2.30.110.10">
    <property type="entry name" value="Electron Transport, Fmn-binding Protein, Chain A"/>
    <property type="match status" value="1"/>
</dbReference>
<dbReference type="InterPro" id="IPR019576">
    <property type="entry name" value="Pyridoxamine_oxidase_dimer_C"/>
</dbReference>
<feature type="binding site" evidence="5 7">
    <location>
        <position position="198"/>
    </location>
    <ligand>
        <name>FMN</name>
        <dbReference type="ChEBI" id="CHEBI:58210"/>
    </ligand>
</feature>
<dbReference type="GO" id="GO:0004733">
    <property type="term" value="F:pyridoxamine phosphate oxidase activity"/>
    <property type="evidence" value="ECO:0007669"/>
    <property type="project" value="UniProtKB-UniRule"/>
</dbReference>
<dbReference type="SUPFAM" id="SSF50475">
    <property type="entry name" value="FMN-binding split barrel"/>
    <property type="match status" value="1"/>
</dbReference>
<feature type="binding site" evidence="5 7">
    <location>
        <begin position="143"/>
        <end position="144"/>
    </location>
    <ligand>
        <name>FMN</name>
        <dbReference type="ChEBI" id="CHEBI:58210"/>
    </ligand>
</feature>
<keyword evidence="11" id="KW-1185">Reference proteome</keyword>
<dbReference type="InterPro" id="IPR011576">
    <property type="entry name" value="Pyridox_Oxase_N"/>
</dbReference>
<dbReference type="GO" id="GO:0010181">
    <property type="term" value="F:FMN binding"/>
    <property type="evidence" value="ECO:0007669"/>
    <property type="project" value="UniProtKB-UniRule"/>
</dbReference>
<comment type="subunit">
    <text evidence="5">Homodimer.</text>
</comment>
<evidence type="ECO:0000256" key="6">
    <source>
        <dbReference type="PIRSR" id="PIRSR000190-1"/>
    </source>
</evidence>
<evidence type="ECO:0000256" key="7">
    <source>
        <dbReference type="PIRSR" id="PIRSR000190-2"/>
    </source>
</evidence>
<dbReference type="Pfam" id="PF01243">
    <property type="entry name" value="PNPOx_N"/>
    <property type="match status" value="1"/>
</dbReference>
<dbReference type="PANTHER" id="PTHR10851:SF0">
    <property type="entry name" value="PYRIDOXINE-5'-PHOSPHATE OXIDASE"/>
    <property type="match status" value="1"/>
</dbReference>
<feature type="domain" description="Pyridoxamine 5'-phosphate oxidase N-terminal" evidence="8">
    <location>
        <begin position="45"/>
        <end position="161"/>
    </location>
</feature>
<dbReference type="PANTHER" id="PTHR10851">
    <property type="entry name" value="PYRIDOXINE-5-PHOSPHATE OXIDASE"/>
    <property type="match status" value="1"/>
</dbReference>
<dbReference type="AlphaFoldDB" id="A0A9X2FDC3"/>
<feature type="binding site" evidence="5 7">
    <location>
        <position position="108"/>
    </location>
    <ligand>
        <name>FMN</name>
        <dbReference type="ChEBI" id="CHEBI:58210"/>
    </ligand>
</feature>
<dbReference type="InterPro" id="IPR012349">
    <property type="entry name" value="Split_barrel_FMN-bd"/>
</dbReference>
<keyword evidence="3 5" id="KW-0288">FMN</keyword>
<dbReference type="EMBL" id="JAMXLR010000065">
    <property type="protein sequence ID" value="MCO6046128.1"/>
    <property type="molecule type" value="Genomic_DNA"/>
</dbReference>
<organism evidence="10 11">
    <name type="scientific">Aeoliella straminimaris</name>
    <dbReference type="NCBI Taxonomy" id="2954799"/>
    <lineage>
        <taxon>Bacteria</taxon>
        <taxon>Pseudomonadati</taxon>
        <taxon>Planctomycetota</taxon>
        <taxon>Planctomycetia</taxon>
        <taxon>Pirellulales</taxon>
        <taxon>Lacipirellulaceae</taxon>
        <taxon>Aeoliella</taxon>
    </lineage>
</organism>
<evidence type="ECO:0000256" key="1">
    <source>
        <dbReference type="ARBA" id="ARBA00007301"/>
    </source>
</evidence>
<dbReference type="NCBIfam" id="NF004231">
    <property type="entry name" value="PRK05679.1"/>
    <property type="match status" value="1"/>
</dbReference>
<dbReference type="PROSITE" id="PS01064">
    <property type="entry name" value="PYRIDOX_OXIDASE"/>
    <property type="match status" value="1"/>
</dbReference>
<comment type="similarity">
    <text evidence="1 5">Belongs to the pyridoxamine 5'-phosphate oxidase family.</text>
</comment>
<evidence type="ECO:0000256" key="3">
    <source>
        <dbReference type="ARBA" id="ARBA00022643"/>
    </source>
</evidence>
<dbReference type="GO" id="GO:0008615">
    <property type="term" value="P:pyridoxine biosynthetic process"/>
    <property type="evidence" value="ECO:0007669"/>
    <property type="project" value="UniProtKB-UniRule"/>
</dbReference>
<comment type="catalytic activity">
    <reaction evidence="5">
        <text>pyridoxine 5'-phosphate + O2 = pyridoxal 5'-phosphate + H2O2</text>
        <dbReference type="Rhea" id="RHEA:15149"/>
        <dbReference type="ChEBI" id="CHEBI:15379"/>
        <dbReference type="ChEBI" id="CHEBI:16240"/>
        <dbReference type="ChEBI" id="CHEBI:58589"/>
        <dbReference type="ChEBI" id="CHEBI:597326"/>
        <dbReference type="EC" id="1.4.3.5"/>
    </reaction>
</comment>
<reference evidence="10" key="1">
    <citation type="submission" date="2022-06" db="EMBL/GenBank/DDBJ databases">
        <title>Aeoliella straminimaris, a novel planctomycete from sediments.</title>
        <authorList>
            <person name="Vitorino I.R."/>
            <person name="Lage O.M."/>
        </authorList>
    </citation>
    <scope>NUCLEOTIDE SEQUENCE</scope>
    <source>
        <strain evidence="10">ICT_H6.2</strain>
    </source>
</reference>
<feature type="binding site" evidence="5 7">
    <location>
        <begin position="79"/>
        <end position="80"/>
    </location>
    <ligand>
        <name>FMN</name>
        <dbReference type="ChEBI" id="CHEBI:58210"/>
    </ligand>
</feature>
<keyword evidence="5" id="KW-0664">Pyridoxine biosynthesis</keyword>
<comment type="catalytic activity">
    <reaction evidence="5">
        <text>pyridoxamine 5'-phosphate + O2 + H2O = pyridoxal 5'-phosphate + H2O2 + NH4(+)</text>
        <dbReference type="Rhea" id="RHEA:15817"/>
        <dbReference type="ChEBI" id="CHEBI:15377"/>
        <dbReference type="ChEBI" id="CHEBI:15379"/>
        <dbReference type="ChEBI" id="CHEBI:16240"/>
        <dbReference type="ChEBI" id="CHEBI:28938"/>
        <dbReference type="ChEBI" id="CHEBI:58451"/>
        <dbReference type="ChEBI" id="CHEBI:597326"/>
        <dbReference type="EC" id="1.4.3.5"/>
    </reaction>
</comment>